<evidence type="ECO:0000256" key="1">
    <source>
        <dbReference type="ARBA" id="ARBA00022737"/>
    </source>
</evidence>
<feature type="domain" description="Clr5" evidence="5">
    <location>
        <begin position="7"/>
        <end position="58"/>
    </location>
</feature>
<dbReference type="GeneID" id="80899026"/>
<evidence type="ECO:0000256" key="4">
    <source>
        <dbReference type="SAM" id="MobiDB-lite"/>
    </source>
</evidence>
<feature type="repeat" description="ANK" evidence="3">
    <location>
        <begin position="369"/>
        <end position="401"/>
    </location>
</feature>
<dbReference type="Proteomes" id="UP001144673">
    <property type="component" value="Chromosome 4"/>
</dbReference>
<dbReference type="PANTHER" id="PTHR24123">
    <property type="entry name" value="ANKYRIN REPEAT-CONTAINING"/>
    <property type="match status" value="1"/>
</dbReference>
<dbReference type="SUPFAM" id="SSF48403">
    <property type="entry name" value="Ankyrin repeat"/>
    <property type="match status" value="1"/>
</dbReference>
<sequence length="515" mass="57386">MPAPELPKEEWDAHKDVIVKYFRKLTAKQLLEYLNHNHGFCPTSSQLESRLKKWGLRKNVHKEQWQRISAADQQKLENGKAVVMMDGVIIDRKKWNRAKKWARRQRSTPMQEDAALQRGEDGINARAPSTGMELCTDTTSDTPFSQFDTKFDLFMMEFPKWRFFPIGTIHPHAQLGAEASFDPFTLYFFNVTTSQIQAPGGSPQSPCDSHAASLPWSKAGTPNQDAEKIMSDILGADVDPDSYEYSKKIAARLQEVMTKQAEGDAVRQIDQFTKDSKVDQTFRLLRYAVYLASNNLLPVERVASLLQWLLHSNTFWVVDVFVAMRTPTTDAFASVLLVGAARLGNFTACQLLLKRGVEPNCTAPSLSYRTSTALLEAVRHQDTDLVSLLVNSGAEVNVKMTSMPSPLGQAVLSDNLDNSRAEIIGILINKGADIHQVMGEAEAEGATILDLVLDYDDSEVTTMFLQSDAGIGSLSKQYSTPLKNAAEVGNLKLVERLLKSGANLWLQSYYAKAQM</sequence>
<dbReference type="InterPro" id="IPR025676">
    <property type="entry name" value="Clr5_dom"/>
</dbReference>
<dbReference type="PROSITE" id="PS50297">
    <property type="entry name" value="ANK_REP_REGION"/>
    <property type="match status" value="2"/>
</dbReference>
<dbReference type="Gene3D" id="1.25.40.20">
    <property type="entry name" value="Ankyrin repeat-containing domain"/>
    <property type="match status" value="1"/>
</dbReference>
<dbReference type="InterPro" id="IPR051165">
    <property type="entry name" value="Multifunctional_ANK_Repeat"/>
</dbReference>
<dbReference type="PROSITE" id="PS50088">
    <property type="entry name" value="ANK_REPEAT"/>
    <property type="match status" value="2"/>
</dbReference>
<dbReference type="AlphaFoldDB" id="A0A9W8QA02"/>
<comment type="caution">
    <text evidence="6">The sequence shown here is derived from an EMBL/GenBank/DDBJ whole genome shotgun (WGS) entry which is preliminary data.</text>
</comment>
<dbReference type="SMART" id="SM00248">
    <property type="entry name" value="ANK"/>
    <property type="match status" value="5"/>
</dbReference>
<evidence type="ECO:0000313" key="7">
    <source>
        <dbReference type="Proteomes" id="UP001144673"/>
    </source>
</evidence>
<dbReference type="PANTHER" id="PTHR24123:SF33">
    <property type="entry name" value="PROTEIN HOS4"/>
    <property type="match status" value="1"/>
</dbReference>
<reference evidence="6" key="1">
    <citation type="journal article" date="2023" name="Access Microbiol">
        <title>De-novo genome assembly for Akanthomyces muscarius, a biocontrol agent of insect agricultural pests.</title>
        <authorList>
            <person name="Erdos Z."/>
            <person name="Studholme D.J."/>
            <person name="Raymond B."/>
            <person name="Sharma M."/>
        </authorList>
    </citation>
    <scope>NUCLEOTIDE SEQUENCE</scope>
    <source>
        <strain evidence="6">Ve6</strain>
    </source>
</reference>
<keyword evidence="7" id="KW-1185">Reference proteome</keyword>
<dbReference type="Pfam" id="PF14420">
    <property type="entry name" value="Clr5"/>
    <property type="match status" value="1"/>
</dbReference>
<evidence type="ECO:0000256" key="2">
    <source>
        <dbReference type="ARBA" id="ARBA00023043"/>
    </source>
</evidence>
<proteinExistence type="predicted"/>
<dbReference type="Pfam" id="PF12796">
    <property type="entry name" value="Ank_2"/>
    <property type="match status" value="1"/>
</dbReference>
<evidence type="ECO:0000256" key="3">
    <source>
        <dbReference type="PROSITE-ProRule" id="PRU00023"/>
    </source>
</evidence>
<keyword evidence="2 3" id="KW-0040">ANK repeat</keyword>
<name>A0A9W8QA02_AKAMU</name>
<feature type="region of interest" description="Disordered" evidence="4">
    <location>
        <begin position="104"/>
        <end position="129"/>
    </location>
</feature>
<dbReference type="EMBL" id="JAJHUN010000009">
    <property type="protein sequence ID" value="KAJ4151152.1"/>
    <property type="molecule type" value="Genomic_DNA"/>
</dbReference>
<accession>A0A9W8QA02</accession>
<feature type="repeat" description="ANK" evidence="3">
    <location>
        <begin position="477"/>
        <end position="509"/>
    </location>
</feature>
<gene>
    <name evidence="6" type="ORF">LMH87_011867</name>
</gene>
<dbReference type="KEGG" id="amus:LMH87_011867"/>
<organism evidence="6 7">
    <name type="scientific">Akanthomyces muscarius</name>
    <name type="common">Entomopathogenic fungus</name>
    <name type="synonym">Lecanicillium muscarium</name>
    <dbReference type="NCBI Taxonomy" id="2231603"/>
    <lineage>
        <taxon>Eukaryota</taxon>
        <taxon>Fungi</taxon>
        <taxon>Dikarya</taxon>
        <taxon>Ascomycota</taxon>
        <taxon>Pezizomycotina</taxon>
        <taxon>Sordariomycetes</taxon>
        <taxon>Hypocreomycetidae</taxon>
        <taxon>Hypocreales</taxon>
        <taxon>Cordycipitaceae</taxon>
        <taxon>Akanthomyces</taxon>
    </lineage>
</organism>
<evidence type="ECO:0000259" key="5">
    <source>
        <dbReference type="Pfam" id="PF14420"/>
    </source>
</evidence>
<protein>
    <recommendedName>
        <fullName evidence="5">Clr5 domain-containing protein</fullName>
    </recommendedName>
</protein>
<keyword evidence="1" id="KW-0677">Repeat</keyword>
<evidence type="ECO:0000313" key="6">
    <source>
        <dbReference type="EMBL" id="KAJ4151152.1"/>
    </source>
</evidence>
<dbReference type="RefSeq" id="XP_056052866.1">
    <property type="nucleotide sequence ID" value="XM_056201078.1"/>
</dbReference>
<dbReference type="InterPro" id="IPR036770">
    <property type="entry name" value="Ankyrin_rpt-contain_sf"/>
</dbReference>
<dbReference type="InterPro" id="IPR002110">
    <property type="entry name" value="Ankyrin_rpt"/>
</dbReference>